<name>A0ABQ3Q7Y5_9ACTN</name>
<keyword evidence="6" id="KW-1185">Reference proteome</keyword>
<dbReference type="SMART" id="SM00418">
    <property type="entry name" value="HTH_ARSR"/>
    <property type="match status" value="1"/>
</dbReference>
<evidence type="ECO:0000256" key="3">
    <source>
        <dbReference type="ARBA" id="ARBA00023163"/>
    </source>
</evidence>
<evidence type="ECO:0000313" key="5">
    <source>
        <dbReference type="EMBL" id="GHI33383.1"/>
    </source>
</evidence>
<dbReference type="Gene3D" id="1.10.10.10">
    <property type="entry name" value="Winged helix-like DNA-binding domain superfamily/Winged helix DNA-binding domain"/>
    <property type="match status" value="1"/>
</dbReference>
<keyword evidence="2" id="KW-0238">DNA-binding</keyword>
<dbReference type="PANTHER" id="PTHR43132">
    <property type="entry name" value="ARSENICAL RESISTANCE OPERON REPRESSOR ARSR-RELATED"/>
    <property type="match status" value="1"/>
</dbReference>
<dbReference type="EMBL" id="BNDX01000013">
    <property type="protein sequence ID" value="GHI33383.1"/>
    <property type="molecule type" value="Genomic_DNA"/>
</dbReference>
<dbReference type="InterPro" id="IPR001845">
    <property type="entry name" value="HTH_ArsR_DNA-bd_dom"/>
</dbReference>
<sequence length="323" mass="35446">MLRIHFTEADLRQVTVAPGPNALLETALSLRYLRGRPSCVERLRPGVRQWRRWVIDGKVPRTRIYPHIDPLEGGVFDFFVQPFTPDLRAGLDLAVRTPTPELADEIALLPRPTRDNPVLRELADGTEKGRQILADDTLRYFDSCLAPLWPRMQAITMADRALRAETLLRGGVDALLATLVPGWHWQPPTWHIPAPCSPSDLHLGGHGLMLIPSHFSYGPMYGRRAGEPWTLAFPPHGGEQPTCATDTLGPLLGRTRAAVLAALRHPATTTETADRVGISLPSASQHTTVLRNAGLITTTRTGTAVLHTITPLGAALLQNDTTK</sequence>
<dbReference type="InterPro" id="IPR036390">
    <property type="entry name" value="WH_DNA-bd_sf"/>
</dbReference>
<dbReference type="RefSeq" id="WP_190078580.1">
    <property type="nucleotide sequence ID" value="NZ_BMTC01000048.1"/>
</dbReference>
<accession>A0ABQ3Q7Y5</accession>
<comment type="caution">
    <text evidence="5">The sequence shown here is derived from an EMBL/GenBank/DDBJ whole genome shotgun (WGS) entry which is preliminary data.</text>
</comment>
<dbReference type="CDD" id="cd00090">
    <property type="entry name" value="HTH_ARSR"/>
    <property type="match status" value="1"/>
</dbReference>
<protein>
    <submittedName>
        <fullName evidence="5">Transcriptional regulator</fullName>
    </submittedName>
</protein>
<evidence type="ECO:0000256" key="1">
    <source>
        <dbReference type="ARBA" id="ARBA00023015"/>
    </source>
</evidence>
<dbReference type="Pfam" id="PF12840">
    <property type="entry name" value="HTH_20"/>
    <property type="match status" value="1"/>
</dbReference>
<dbReference type="InterPro" id="IPR051011">
    <property type="entry name" value="Metal_resp_trans_reg"/>
</dbReference>
<evidence type="ECO:0000259" key="4">
    <source>
        <dbReference type="SMART" id="SM00418"/>
    </source>
</evidence>
<reference evidence="5" key="1">
    <citation type="submission" date="2024-05" db="EMBL/GenBank/DDBJ databases">
        <title>Whole genome shotgun sequence of Streptomyces daghestanicus NBRC 12762.</title>
        <authorList>
            <person name="Komaki H."/>
            <person name="Tamura T."/>
        </authorList>
    </citation>
    <scope>NUCLEOTIDE SEQUENCE</scope>
    <source>
        <strain evidence="5">NBRC 12762</strain>
    </source>
</reference>
<dbReference type="PANTHER" id="PTHR43132:SF8">
    <property type="entry name" value="HTH-TYPE TRANSCRIPTIONAL REGULATOR KMTR"/>
    <property type="match status" value="1"/>
</dbReference>
<keyword evidence="3" id="KW-0804">Transcription</keyword>
<dbReference type="SUPFAM" id="SSF46785">
    <property type="entry name" value="Winged helix' DNA-binding domain"/>
    <property type="match status" value="1"/>
</dbReference>
<organism evidence="5 6">
    <name type="scientific">Streptomyces daghestanicus</name>
    <dbReference type="NCBI Taxonomy" id="66885"/>
    <lineage>
        <taxon>Bacteria</taxon>
        <taxon>Bacillati</taxon>
        <taxon>Actinomycetota</taxon>
        <taxon>Actinomycetes</taxon>
        <taxon>Kitasatosporales</taxon>
        <taxon>Streptomycetaceae</taxon>
        <taxon>Streptomyces</taxon>
    </lineage>
</organism>
<dbReference type="Proteomes" id="UP001052655">
    <property type="component" value="Unassembled WGS sequence"/>
</dbReference>
<dbReference type="InterPro" id="IPR011991">
    <property type="entry name" value="ArsR-like_HTH"/>
</dbReference>
<evidence type="ECO:0000256" key="2">
    <source>
        <dbReference type="ARBA" id="ARBA00023125"/>
    </source>
</evidence>
<dbReference type="InterPro" id="IPR036388">
    <property type="entry name" value="WH-like_DNA-bd_sf"/>
</dbReference>
<evidence type="ECO:0000313" key="6">
    <source>
        <dbReference type="Proteomes" id="UP001052655"/>
    </source>
</evidence>
<feature type="domain" description="HTH arsR-type" evidence="4">
    <location>
        <begin position="246"/>
        <end position="321"/>
    </location>
</feature>
<keyword evidence="1" id="KW-0805">Transcription regulation</keyword>
<gene>
    <name evidence="5" type="ORF">Sdagh_51130</name>
</gene>
<proteinExistence type="predicted"/>